<proteinExistence type="predicted"/>
<dbReference type="AlphaFoldDB" id="A0A0V1F5J8"/>
<evidence type="ECO:0000313" key="2">
    <source>
        <dbReference type="EMBL" id="KRY81449.1"/>
    </source>
</evidence>
<dbReference type="EMBL" id="JYDT01000227">
    <property type="protein sequence ID" value="KRY81449.1"/>
    <property type="molecule type" value="Genomic_DNA"/>
</dbReference>
<organism evidence="2 3">
    <name type="scientific">Trichinella pseudospiralis</name>
    <name type="common">Parasitic roundworm</name>
    <dbReference type="NCBI Taxonomy" id="6337"/>
    <lineage>
        <taxon>Eukaryota</taxon>
        <taxon>Metazoa</taxon>
        <taxon>Ecdysozoa</taxon>
        <taxon>Nematoda</taxon>
        <taxon>Enoplea</taxon>
        <taxon>Dorylaimia</taxon>
        <taxon>Trichinellida</taxon>
        <taxon>Trichinellidae</taxon>
        <taxon>Trichinella</taxon>
    </lineage>
</organism>
<comment type="caution">
    <text evidence="2">The sequence shown here is derived from an EMBL/GenBank/DDBJ whole genome shotgun (WGS) entry which is preliminary data.</text>
</comment>
<evidence type="ECO:0000313" key="3">
    <source>
        <dbReference type="Proteomes" id="UP000054995"/>
    </source>
</evidence>
<protein>
    <submittedName>
        <fullName evidence="2">Uncharacterized protein</fullName>
    </submittedName>
</protein>
<dbReference type="OrthoDB" id="10620515at2759"/>
<keyword evidence="3" id="KW-1185">Reference proteome</keyword>
<dbReference type="Proteomes" id="UP000054995">
    <property type="component" value="Unassembled WGS sequence"/>
</dbReference>
<feature type="chain" id="PRO_5006877730" evidence="1">
    <location>
        <begin position="21"/>
        <end position="196"/>
    </location>
</feature>
<feature type="signal peptide" evidence="1">
    <location>
        <begin position="1"/>
        <end position="20"/>
    </location>
</feature>
<evidence type="ECO:0000256" key="1">
    <source>
        <dbReference type="SAM" id="SignalP"/>
    </source>
</evidence>
<sequence length="196" mass="22209">MSFGWQCLKLLCLVLYFVFAEVTAVGKNGLNPPFSSDVTAALKICWLMLKRGTGHDARQTGDMDVKKWMQIICDGSEIFPFQISVSVHQPTVQILFSVAYGEEKRIWLESYVRIVQSQCKMWIVLKDLKIMTMFADGAHYLAHKLSLNTVKFARQYEESALLFSCSQIKELHVHDNELSAVMPGDQVLTGNISQKV</sequence>
<keyword evidence="1" id="KW-0732">Signal</keyword>
<name>A0A0V1F5J8_TRIPS</name>
<gene>
    <name evidence="2" type="ORF">T4D_16435</name>
</gene>
<reference evidence="2 3" key="1">
    <citation type="submission" date="2015-01" db="EMBL/GenBank/DDBJ databases">
        <title>Evolution of Trichinella species and genotypes.</title>
        <authorList>
            <person name="Korhonen P.K."/>
            <person name="Edoardo P."/>
            <person name="Giuseppe L.R."/>
            <person name="Gasser R.B."/>
        </authorList>
    </citation>
    <scope>NUCLEOTIDE SEQUENCE [LARGE SCALE GENOMIC DNA]</scope>
    <source>
        <strain evidence="2">ISS470</strain>
    </source>
</reference>
<accession>A0A0V1F5J8</accession>